<dbReference type="Proteomes" id="UP000276133">
    <property type="component" value="Unassembled WGS sequence"/>
</dbReference>
<comment type="caution">
    <text evidence="5">The sequence shown here is derived from an EMBL/GenBank/DDBJ whole genome shotgun (WGS) entry which is preliminary data.</text>
</comment>
<feature type="repeat" description="WD" evidence="3">
    <location>
        <begin position="167"/>
        <end position="207"/>
    </location>
</feature>
<evidence type="ECO:0000256" key="1">
    <source>
        <dbReference type="ARBA" id="ARBA00022574"/>
    </source>
</evidence>
<keyword evidence="6" id="KW-1185">Reference proteome</keyword>
<dbReference type="SUPFAM" id="SSF50978">
    <property type="entry name" value="WD40 repeat-like"/>
    <property type="match status" value="1"/>
</dbReference>
<dbReference type="InterPro" id="IPR050995">
    <property type="entry name" value="WD-F-box_domain-protein"/>
</dbReference>
<dbReference type="InterPro" id="IPR020472">
    <property type="entry name" value="WD40_PAC1"/>
</dbReference>
<dbReference type="InterPro" id="IPR036322">
    <property type="entry name" value="WD40_repeat_dom_sf"/>
</dbReference>
<feature type="repeat" description="WD" evidence="3">
    <location>
        <begin position="308"/>
        <end position="348"/>
    </location>
</feature>
<dbReference type="InterPro" id="IPR019775">
    <property type="entry name" value="WD40_repeat_CS"/>
</dbReference>
<feature type="repeat" description="WD" evidence="3">
    <location>
        <begin position="208"/>
        <end position="248"/>
    </location>
</feature>
<sequence length="431" mass="49782">MEEITIRLNCEKWTQYKNLMEKTGDINCPECIKLHSVNVEDTLKMPINQEKIKRAQIEKALEDITNSDVDHKIENQFKDLKIEIDMHAKEMKKKINDHRNELLNREEEYFLKNTKKMNLDDYVKYNEILKTEIKDIFKKSKYSKELANIVGKLEWEKFENTQCIKTLTGHTDSVLCLLTIDQNTIASGSEDKTIKIWNIKNSYCIKTLTGHTDSVWCLLSIDQNTIASGSGDETVKIWKIQNSECIKTLIGHTDRRELGRNKCITTLKGHINSVWCLLSIDQNTIASGSKDKTIKIWNIRYSEYIKTLKGHTDCVRCLLSINQNTLASGSWDATIKIWNIQNSECIKTLTGHTNSVLCLLSIDQNTIVSGSYNTIKIWNIQNSDCIKTLTGHTNRKFILQIILLILSEIFITEFSSLMSIIDLRKELFKFE</sequence>
<keyword evidence="5" id="KW-0808">Transferase</keyword>
<dbReference type="STRING" id="10195.A0A3M7PVS4"/>
<dbReference type="SMART" id="SM00320">
    <property type="entry name" value="WD40"/>
    <property type="match status" value="5"/>
</dbReference>
<evidence type="ECO:0000313" key="5">
    <source>
        <dbReference type="EMBL" id="RNA02788.1"/>
    </source>
</evidence>
<feature type="coiled-coil region" evidence="4">
    <location>
        <begin position="47"/>
        <end position="108"/>
    </location>
</feature>
<keyword evidence="4" id="KW-0175">Coiled coil</keyword>
<dbReference type="CDD" id="cd00200">
    <property type="entry name" value="WD40"/>
    <property type="match status" value="1"/>
</dbReference>
<organism evidence="5 6">
    <name type="scientific">Brachionus plicatilis</name>
    <name type="common">Marine rotifer</name>
    <name type="synonym">Brachionus muelleri</name>
    <dbReference type="NCBI Taxonomy" id="10195"/>
    <lineage>
        <taxon>Eukaryota</taxon>
        <taxon>Metazoa</taxon>
        <taxon>Spiralia</taxon>
        <taxon>Gnathifera</taxon>
        <taxon>Rotifera</taxon>
        <taxon>Eurotatoria</taxon>
        <taxon>Monogononta</taxon>
        <taxon>Pseudotrocha</taxon>
        <taxon>Ploima</taxon>
        <taxon>Brachionidae</taxon>
        <taxon>Brachionus</taxon>
    </lineage>
</organism>
<dbReference type="Pfam" id="PF00400">
    <property type="entry name" value="WD40"/>
    <property type="match status" value="5"/>
</dbReference>
<dbReference type="Gene3D" id="2.130.10.10">
    <property type="entry name" value="YVTN repeat-like/Quinoprotein amine dehydrogenase"/>
    <property type="match status" value="2"/>
</dbReference>
<dbReference type="PANTHER" id="PTHR14604">
    <property type="entry name" value="WD40 REPEAT PF20"/>
    <property type="match status" value="1"/>
</dbReference>
<dbReference type="PANTHER" id="PTHR14604:SF4">
    <property type="entry name" value="F-BOX DOMAIN-CONTAINING PROTEIN"/>
    <property type="match status" value="1"/>
</dbReference>
<keyword evidence="2" id="KW-0677">Repeat</keyword>
<accession>A0A3M7PVS4</accession>
<gene>
    <name evidence="5" type="ORF">BpHYR1_000055</name>
</gene>
<dbReference type="PRINTS" id="PR00320">
    <property type="entry name" value="GPROTEINBRPT"/>
</dbReference>
<name>A0A3M7PVS4_BRAPC</name>
<keyword evidence="5" id="KW-0418">Kinase</keyword>
<dbReference type="OrthoDB" id="674604at2759"/>
<dbReference type="Gene3D" id="6.10.140.890">
    <property type="match status" value="1"/>
</dbReference>
<reference evidence="5 6" key="1">
    <citation type="journal article" date="2018" name="Sci. Rep.">
        <title>Genomic signatures of local adaptation to the degree of environmental predictability in rotifers.</title>
        <authorList>
            <person name="Franch-Gras L."/>
            <person name="Hahn C."/>
            <person name="Garcia-Roger E.M."/>
            <person name="Carmona M.J."/>
            <person name="Serra M."/>
            <person name="Gomez A."/>
        </authorList>
    </citation>
    <scope>NUCLEOTIDE SEQUENCE [LARGE SCALE GENOMIC DNA]</scope>
    <source>
        <strain evidence="5">HYR1</strain>
    </source>
</reference>
<dbReference type="AlphaFoldDB" id="A0A3M7PVS4"/>
<dbReference type="GO" id="GO:0016301">
    <property type="term" value="F:kinase activity"/>
    <property type="evidence" value="ECO:0007669"/>
    <property type="project" value="UniProtKB-KW"/>
</dbReference>
<dbReference type="PROSITE" id="PS50294">
    <property type="entry name" value="WD_REPEATS_REGION"/>
    <property type="match status" value="4"/>
</dbReference>
<feature type="repeat" description="WD" evidence="3">
    <location>
        <begin position="267"/>
        <end position="307"/>
    </location>
</feature>
<evidence type="ECO:0000256" key="3">
    <source>
        <dbReference type="PROSITE-ProRule" id="PRU00221"/>
    </source>
</evidence>
<dbReference type="InterPro" id="IPR015943">
    <property type="entry name" value="WD40/YVTN_repeat-like_dom_sf"/>
</dbReference>
<dbReference type="InterPro" id="IPR001680">
    <property type="entry name" value="WD40_rpt"/>
</dbReference>
<keyword evidence="1 3" id="KW-0853">WD repeat</keyword>
<proteinExistence type="predicted"/>
<evidence type="ECO:0000256" key="2">
    <source>
        <dbReference type="ARBA" id="ARBA00022737"/>
    </source>
</evidence>
<evidence type="ECO:0000313" key="6">
    <source>
        <dbReference type="Proteomes" id="UP000276133"/>
    </source>
</evidence>
<dbReference type="EMBL" id="REGN01008753">
    <property type="protein sequence ID" value="RNA02788.1"/>
    <property type="molecule type" value="Genomic_DNA"/>
</dbReference>
<protein>
    <submittedName>
        <fullName evidence="5">Serine threonine kinase</fullName>
    </submittedName>
</protein>
<dbReference type="PROSITE" id="PS00678">
    <property type="entry name" value="WD_REPEATS_1"/>
    <property type="match status" value="3"/>
</dbReference>
<dbReference type="PROSITE" id="PS50082">
    <property type="entry name" value="WD_REPEATS_2"/>
    <property type="match status" value="4"/>
</dbReference>
<evidence type="ECO:0000256" key="4">
    <source>
        <dbReference type="SAM" id="Coils"/>
    </source>
</evidence>